<reference evidence="2 3" key="1">
    <citation type="journal article" date="2019" name="Int. J. Syst. Evol. Microbiol.">
        <title>The Global Catalogue of Microorganisms (GCM) 10K type strain sequencing project: providing services to taxonomists for standard genome sequencing and annotation.</title>
        <authorList>
            <consortium name="The Broad Institute Genomics Platform"/>
            <consortium name="The Broad Institute Genome Sequencing Center for Infectious Disease"/>
            <person name="Wu L."/>
            <person name="Ma J."/>
        </authorList>
    </citation>
    <scope>NUCLEOTIDE SEQUENCE [LARGE SCALE GENOMIC DNA]</scope>
    <source>
        <strain evidence="2 3">CGMCC 1.3239</strain>
    </source>
</reference>
<proteinExistence type="predicted"/>
<keyword evidence="3" id="KW-1185">Reference proteome</keyword>
<feature type="transmembrane region" description="Helical" evidence="1">
    <location>
        <begin position="94"/>
        <end position="117"/>
    </location>
</feature>
<evidence type="ECO:0000313" key="2">
    <source>
        <dbReference type="EMBL" id="MFC6752874.1"/>
    </source>
</evidence>
<name>A0ABD5S931_9EURY</name>
<comment type="caution">
    <text evidence="2">The sequence shown here is derived from an EMBL/GenBank/DDBJ whole genome shotgun (WGS) entry which is preliminary data.</text>
</comment>
<keyword evidence="1" id="KW-1133">Transmembrane helix</keyword>
<keyword evidence="1" id="KW-0472">Membrane</keyword>
<organism evidence="2 3">
    <name type="scientific">Halorubrum tibetense</name>
    <dbReference type="NCBI Taxonomy" id="175631"/>
    <lineage>
        <taxon>Archaea</taxon>
        <taxon>Methanobacteriati</taxon>
        <taxon>Methanobacteriota</taxon>
        <taxon>Stenosarchaea group</taxon>
        <taxon>Halobacteria</taxon>
        <taxon>Halobacteriales</taxon>
        <taxon>Haloferacaceae</taxon>
        <taxon>Halorubrum</taxon>
    </lineage>
</organism>
<gene>
    <name evidence="2" type="ORF">ACFQEU_05260</name>
</gene>
<accession>A0ABD5S931</accession>
<sequence length="124" mass="13136">MNDAESEPILRIDEVGSWGPLYWLGLLCSVGIVAVNLVVWTATTAPQFLAIAGSFLFGVGLFLTRFWSPALYLVGVAHVLALGVVWVLSGREFLALGLANGAFALTLAAVAVLLFVAESRAESE</sequence>
<dbReference type="EMBL" id="JBHSWW010000046">
    <property type="protein sequence ID" value="MFC6752874.1"/>
    <property type="molecule type" value="Genomic_DNA"/>
</dbReference>
<feature type="transmembrane region" description="Helical" evidence="1">
    <location>
        <begin position="45"/>
        <end position="63"/>
    </location>
</feature>
<feature type="transmembrane region" description="Helical" evidence="1">
    <location>
        <begin position="70"/>
        <end position="88"/>
    </location>
</feature>
<feature type="transmembrane region" description="Helical" evidence="1">
    <location>
        <begin position="21"/>
        <end position="39"/>
    </location>
</feature>
<dbReference type="Proteomes" id="UP001596442">
    <property type="component" value="Unassembled WGS sequence"/>
</dbReference>
<protein>
    <submittedName>
        <fullName evidence="2">Uncharacterized protein</fullName>
    </submittedName>
</protein>
<dbReference type="AlphaFoldDB" id="A0ABD5S931"/>
<dbReference type="RefSeq" id="WP_379779976.1">
    <property type="nucleotide sequence ID" value="NZ_JBHSWW010000046.1"/>
</dbReference>
<evidence type="ECO:0000256" key="1">
    <source>
        <dbReference type="SAM" id="Phobius"/>
    </source>
</evidence>
<evidence type="ECO:0000313" key="3">
    <source>
        <dbReference type="Proteomes" id="UP001596442"/>
    </source>
</evidence>
<keyword evidence="1" id="KW-0812">Transmembrane</keyword>